<dbReference type="PRINTS" id="PR00038">
    <property type="entry name" value="HTHLUXR"/>
</dbReference>
<feature type="domain" description="HTH luxR-type" evidence="4">
    <location>
        <begin position="879"/>
        <end position="944"/>
    </location>
</feature>
<evidence type="ECO:0000256" key="2">
    <source>
        <dbReference type="ARBA" id="ARBA00022840"/>
    </source>
</evidence>
<dbReference type="CDD" id="cd06170">
    <property type="entry name" value="LuxR_C_like"/>
    <property type="match status" value="1"/>
</dbReference>
<dbReference type="SMART" id="SM00382">
    <property type="entry name" value="AAA"/>
    <property type="match status" value="1"/>
</dbReference>
<dbReference type="InterPro" id="IPR000792">
    <property type="entry name" value="Tscrpt_reg_LuxR_C"/>
</dbReference>
<dbReference type="PANTHER" id="PTHR16305:SF35">
    <property type="entry name" value="TRANSCRIPTIONAL ACTIVATOR DOMAIN"/>
    <property type="match status" value="1"/>
</dbReference>
<proteinExistence type="predicted"/>
<evidence type="ECO:0000313" key="5">
    <source>
        <dbReference type="EMBL" id="SNQ51155.1"/>
    </source>
</evidence>
<dbReference type="GO" id="GO:0004016">
    <property type="term" value="F:adenylate cyclase activity"/>
    <property type="evidence" value="ECO:0007669"/>
    <property type="project" value="TreeGrafter"/>
</dbReference>
<reference evidence="5 6" key="1">
    <citation type="submission" date="2017-06" db="EMBL/GenBank/DDBJ databases">
        <authorList>
            <person name="Kim H.J."/>
            <person name="Triplett B.A."/>
        </authorList>
    </citation>
    <scope>NUCLEOTIDE SEQUENCE [LARGE SCALE GENOMIC DNA]</scope>
    <source>
        <strain evidence="5">FRACA_ARgP5</strain>
    </source>
</reference>
<feature type="compositionally biased region" description="Low complexity" evidence="3">
    <location>
        <begin position="98"/>
        <end position="119"/>
    </location>
</feature>
<dbReference type="GO" id="GO:0003677">
    <property type="term" value="F:DNA binding"/>
    <property type="evidence" value="ECO:0007669"/>
    <property type="project" value="InterPro"/>
</dbReference>
<evidence type="ECO:0000256" key="3">
    <source>
        <dbReference type="SAM" id="MobiDB-lite"/>
    </source>
</evidence>
<dbReference type="Gene3D" id="3.40.50.300">
    <property type="entry name" value="P-loop containing nucleotide triphosphate hydrolases"/>
    <property type="match status" value="1"/>
</dbReference>
<dbReference type="InterPro" id="IPR041664">
    <property type="entry name" value="AAA_16"/>
</dbReference>
<dbReference type="PROSITE" id="PS00622">
    <property type="entry name" value="HTH_LUXR_1"/>
    <property type="match status" value="1"/>
</dbReference>
<dbReference type="SMART" id="SM00421">
    <property type="entry name" value="HTH_LUXR"/>
    <property type="match status" value="1"/>
</dbReference>
<dbReference type="SUPFAM" id="SSF52540">
    <property type="entry name" value="P-loop containing nucleoside triphosphate hydrolases"/>
    <property type="match status" value="1"/>
</dbReference>
<dbReference type="GO" id="GO:0005737">
    <property type="term" value="C:cytoplasm"/>
    <property type="evidence" value="ECO:0007669"/>
    <property type="project" value="TreeGrafter"/>
</dbReference>
<organism evidence="5 6">
    <name type="scientific">Frankia canadensis</name>
    <dbReference type="NCBI Taxonomy" id="1836972"/>
    <lineage>
        <taxon>Bacteria</taxon>
        <taxon>Bacillati</taxon>
        <taxon>Actinomycetota</taxon>
        <taxon>Actinomycetes</taxon>
        <taxon>Frankiales</taxon>
        <taxon>Frankiaceae</taxon>
        <taxon>Frankia</taxon>
    </lineage>
</organism>
<dbReference type="AlphaFoldDB" id="A0A2I2KZS4"/>
<accession>A0A2I2KZS4</accession>
<dbReference type="InterPro" id="IPR011990">
    <property type="entry name" value="TPR-like_helical_dom_sf"/>
</dbReference>
<dbReference type="SUPFAM" id="SSF46894">
    <property type="entry name" value="C-terminal effector domain of the bipartite response regulators"/>
    <property type="match status" value="1"/>
</dbReference>
<dbReference type="Pfam" id="PF00196">
    <property type="entry name" value="GerE"/>
    <property type="match status" value="1"/>
</dbReference>
<feature type="region of interest" description="Disordered" evidence="3">
    <location>
        <begin position="79"/>
        <end position="120"/>
    </location>
</feature>
<dbReference type="InterPro" id="IPR027417">
    <property type="entry name" value="P-loop_NTPase"/>
</dbReference>
<sequence>MELVGRAPQLQTLAEQLAQASTGRLGLVVVHGEPGMGKTTLLRAFLAGLDSEHVLMASADRAEATVAFGVVSQFLTTVGDESSRPPRRPRPGAEPGSATCAVPGVPAAAGGTAAPGDGASQSQVAEVGLTVLRLVRRLLAGGRPVVLLIDDVHWADECSQQALAVALRRLRGERVLCVLAMAGAPPELADGLRHLVTELASTLRLTGLDPDELRTLADKLPVDGLSPWAAARLHALTGGNILHARALLEELPPQALDNGADPLPASSALAQDVLARLAACPDEVRRLIDAAAVIGPTCRLADAAGIAMVDDPALALEGAVAVALLTEKTTAVDRMVAFTEPLVRSAVYHGIGLAQRSELHLRAACLIDDPRARLWHRVVAAVVPDEALAMEVEGAARKLATGGRWRPAADHLLAAVRLSPHRAAREQRFTDALDYLLWGGELAYAGSLLADLAGLLDDSRGGYLRGRLAMLRGSLPEATAHLGRAWLAVNPGLRPALARAIGEQLACCHFSNGDVAVAAQWGRRALELGPAPLGDPTHLLDMLILSLSDAGARDEAARLAADVPVPERDPAGPPVGEAWHLPPDGLVGRGVVRLAADDLPAAREAFLQAMAVSSGQEWKVPAGLFALIQLAETEFLLGSWDAAIAHAETAVAVATSAGQGWLLAACHAAAACPLAARGSPKAHEHLERAARLPSSAVPYTEAAVMRARLWAARARSDPEACVAAVESHRTFDRQEPSEPRWMLWRPLLAEALAQTGRPREATAILRPFEAAVERRGRRSELLSCLRAQAAVEIADGREEQADRTYRDALELAAGLPLPFERALLEFHHGALLLRDGQMPAAADLLETARDRFGSLGAEPYVTLCNHKLAGCGRLSPRRQRGALDALTPQEIRVARLAATGRSNAVVARELVLSVKTIEYHLGNVYAKLGLRSRHELAAALPPDLTAREG</sequence>
<dbReference type="GO" id="GO:0006355">
    <property type="term" value="P:regulation of DNA-templated transcription"/>
    <property type="evidence" value="ECO:0007669"/>
    <property type="project" value="InterPro"/>
</dbReference>
<evidence type="ECO:0000256" key="1">
    <source>
        <dbReference type="ARBA" id="ARBA00022741"/>
    </source>
</evidence>
<keyword evidence="6" id="KW-1185">Reference proteome</keyword>
<dbReference type="RefSeq" id="WP_101834885.1">
    <property type="nucleotide sequence ID" value="NZ_FZMO01000528.1"/>
</dbReference>
<evidence type="ECO:0000259" key="4">
    <source>
        <dbReference type="PROSITE" id="PS50043"/>
    </source>
</evidence>
<dbReference type="InterPro" id="IPR003593">
    <property type="entry name" value="AAA+_ATPase"/>
</dbReference>
<dbReference type="PANTHER" id="PTHR16305">
    <property type="entry name" value="TESTICULAR SOLUBLE ADENYLYL CYCLASE"/>
    <property type="match status" value="1"/>
</dbReference>
<dbReference type="InterPro" id="IPR036388">
    <property type="entry name" value="WH-like_DNA-bd_sf"/>
</dbReference>
<dbReference type="Gene3D" id="1.10.10.10">
    <property type="entry name" value="Winged helix-like DNA-binding domain superfamily/Winged helix DNA-binding domain"/>
    <property type="match status" value="1"/>
</dbReference>
<keyword evidence="1" id="KW-0547">Nucleotide-binding</keyword>
<name>A0A2I2KZS4_9ACTN</name>
<evidence type="ECO:0000313" key="6">
    <source>
        <dbReference type="Proteomes" id="UP000234331"/>
    </source>
</evidence>
<dbReference type="InterPro" id="IPR016032">
    <property type="entry name" value="Sig_transdc_resp-reg_C-effctor"/>
</dbReference>
<dbReference type="Proteomes" id="UP000234331">
    <property type="component" value="Unassembled WGS sequence"/>
</dbReference>
<dbReference type="GO" id="GO:0005524">
    <property type="term" value="F:ATP binding"/>
    <property type="evidence" value="ECO:0007669"/>
    <property type="project" value="UniProtKB-KW"/>
</dbReference>
<dbReference type="OrthoDB" id="134933at2"/>
<dbReference type="PROSITE" id="PS50043">
    <property type="entry name" value="HTH_LUXR_2"/>
    <property type="match status" value="1"/>
</dbReference>
<dbReference type="SUPFAM" id="SSF48452">
    <property type="entry name" value="TPR-like"/>
    <property type="match status" value="2"/>
</dbReference>
<gene>
    <name evidence="5" type="ORF">FRACA_620004</name>
</gene>
<protein>
    <submittedName>
        <fullName evidence="5">Transcriptional regulator, luxR family</fullName>
    </submittedName>
</protein>
<dbReference type="Pfam" id="PF13191">
    <property type="entry name" value="AAA_16"/>
    <property type="match status" value="1"/>
</dbReference>
<dbReference type="Gene3D" id="1.25.40.10">
    <property type="entry name" value="Tetratricopeptide repeat domain"/>
    <property type="match status" value="1"/>
</dbReference>
<keyword evidence="2" id="KW-0067">ATP-binding</keyword>
<dbReference type="EMBL" id="FZMO01000528">
    <property type="protein sequence ID" value="SNQ51155.1"/>
    <property type="molecule type" value="Genomic_DNA"/>
</dbReference>